<dbReference type="GO" id="GO:0006355">
    <property type="term" value="P:regulation of DNA-templated transcription"/>
    <property type="evidence" value="ECO:0007669"/>
    <property type="project" value="InterPro"/>
</dbReference>
<dbReference type="SMART" id="SM00448">
    <property type="entry name" value="REC"/>
    <property type="match status" value="1"/>
</dbReference>
<protein>
    <submittedName>
        <fullName evidence="10">Two-component system response regulator</fullName>
    </submittedName>
</protein>
<evidence type="ECO:0000256" key="1">
    <source>
        <dbReference type="ARBA" id="ARBA00022553"/>
    </source>
</evidence>
<dbReference type="PROSITE" id="PS51755">
    <property type="entry name" value="OMPR_PHOB"/>
    <property type="match status" value="1"/>
</dbReference>
<dbReference type="InterPro" id="IPR036388">
    <property type="entry name" value="WH-like_DNA-bd_sf"/>
</dbReference>
<reference evidence="10 13" key="3">
    <citation type="submission" date="2018-08" db="EMBL/GenBank/DDBJ databases">
        <title>Complete genome of the Arcobacter marinus type strain JCM 15502.</title>
        <authorList>
            <person name="Miller W.G."/>
            <person name="Yee E."/>
            <person name="Huynh S."/>
            <person name="Parker C.T."/>
        </authorList>
    </citation>
    <scope>NUCLEOTIDE SEQUENCE [LARGE SCALE GENOMIC DNA]</scope>
    <source>
        <strain evidence="10 13">JCM 15502</strain>
    </source>
</reference>
<reference evidence="11" key="2">
    <citation type="submission" date="2017-09" db="EMBL/GenBank/DDBJ databases">
        <authorList>
            <person name="Perez-Cataluna A."/>
            <person name="Figueras M.J."/>
            <person name="Salas-Masso N."/>
        </authorList>
    </citation>
    <scope>NUCLEOTIDE SEQUENCE</scope>
    <source>
        <strain evidence="11">CECT 7727</strain>
    </source>
</reference>
<sequence>MVDSKVLNKLSNIHVLIVEDDEMTAHVIHQSLNFYCKKVDIANNGIEGFELYEKNKPDVVIADINMPEMSGLEMAEALHEICPHLPIIIMTSYDSSENMLESINQGAYSYLRKPIRIEELQTALLMATKNIYNSNIKLEDDFHYDCASKNLYDGYKLIKLTKTEKELVHLLMSNINKVVDFTTIESYVWQEKSMSIEALRMCVKKIRAKSYLKLIESVPGCGYIINEKSND</sequence>
<evidence type="ECO:0000313" key="12">
    <source>
        <dbReference type="Proteomes" id="UP000224740"/>
    </source>
</evidence>
<dbReference type="Gene3D" id="3.40.50.2300">
    <property type="match status" value="1"/>
</dbReference>
<dbReference type="SUPFAM" id="SSF46894">
    <property type="entry name" value="C-terminal effector domain of the bipartite response regulators"/>
    <property type="match status" value="1"/>
</dbReference>
<keyword evidence="1 6" id="KW-0597">Phosphoprotein</keyword>
<evidence type="ECO:0000259" key="9">
    <source>
        <dbReference type="PROSITE" id="PS51755"/>
    </source>
</evidence>
<dbReference type="EMBL" id="NXAO01000027">
    <property type="protein sequence ID" value="PHO15432.1"/>
    <property type="molecule type" value="Genomic_DNA"/>
</dbReference>
<organism evidence="10 13">
    <name type="scientific">Malaciobacter marinus</name>
    <dbReference type="NCBI Taxonomy" id="505249"/>
    <lineage>
        <taxon>Bacteria</taxon>
        <taxon>Pseudomonadati</taxon>
        <taxon>Campylobacterota</taxon>
        <taxon>Epsilonproteobacteria</taxon>
        <taxon>Campylobacterales</taxon>
        <taxon>Arcobacteraceae</taxon>
        <taxon>Malaciobacter</taxon>
    </lineage>
</organism>
<evidence type="ECO:0000259" key="8">
    <source>
        <dbReference type="PROSITE" id="PS50110"/>
    </source>
</evidence>
<dbReference type="GO" id="GO:0032993">
    <property type="term" value="C:protein-DNA complex"/>
    <property type="evidence" value="ECO:0007669"/>
    <property type="project" value="TreeGrafter"/>
</dbReference>
<keyword evidence="3" id="KW-0805">Transcription regulation</keyword>
<evidence type="ECO:0000313" key="11">
    <source>
        <dbReference type="EMBL" id="PHO15432.1"/>
    </source>
</evidence>
<keyword evidence="2" id="KW-0902">Two-component regulatory system</keyword>
<dbReference type="Pfam" id="PF00072">
    <property type="entry name" value="Response_reg"/>
    <property type="match status" value="1"/>
</dbReference>
<name>A0A347TI89_9BACT</name>
<dbReference type="InterPro" id="IPR011006">
    <property type="entry name" value="CheY-like_superfamily"/>
</dbReference>
<dbReference type="PANTHER" id="PTHR48111:SF1">
    <property type="entry name" value="TWO-COMPONENT RESPONSE REGULATOR ORR33"/>
    <property type="match status" value="1"/>
</dbReference>
<evidence type="ECO:0000313" key="10">
    <source>
        <dbReference type="EMBL" id="AXX86317.1"/>
    </source>
</evidence>
<dbReference type="GO" id="GO:0000156">
    <property type="term" value="F:phosphorelay response regulator activity"/>
    <property type="evidence" value="ECO:0007669"/>
    <property type="project" value="TreeGrafter"/>
</dbReference>
<accession>A0A347TI89</accession>
<dbReference type="RefSeq" id="WP_099310999.1">
    <property type="nucleotide sequence ID" value="NZ_CP032101.1"/>
</dbReference>
<dbReference type="PROSITE" id="PS50110">
    <property type="entry name" value="RESPONSE_REGULATORY"/>
    <property type="match status" value="1"/>
</dbReference>
<dbReference type="InterPro" id="IPR039420">
    <property type="entry name" value="WalR-like"/>
</dbReference>
<proteinExistence type="predicted"/>
<evidence type="ECO:0000256" key="7">
    <source>
        <dbReference type="PROSITE-ProRule" id="PRU01091"/>
    </source>
</evidence>
<evidence type="ECO:0000256" key="4">
    <source>
        <dbReference type="ARBA" id="ARBA00023125"/>
    </source>
</evidence>
<keyword evidence="4 7" id="KW-0238">DNA-binding</keyword>
<dbReference type="SMART" id="SM00862">
    <property type="entry name" value="Trans_reg_C"/>
    <property type="match status" value="1"/>
</dbReference>
<keyword evidence="5" id="KW-0804">Transcription</keyword>
<evidence type="ECO:0000256" key="6">
    <source>
        <dbReference type="PROSITE-ProRule" id="PRU00169"/>
    </source>
</evidence>
<gene>
    <name evidence="10" type="ORF">AMRN_0549</name>
    <name evidence="11" type="ORF">CPH92_06860</name>
</gene>
<dbReference type="Gene3D" id="1.10.10.10">
    <property type="entry name" value="Winged helix-like DNA-binding domain superfamily/Winged helix DNA-binding domain"/>
    <property type="match status" value="1"/>
</dbReference>
<evidence type="ECO:0000256" key="5">
    <source>
        <dbReference type="ARBA" id="ARBA00023163"/>
    </source>
</evidence>
<dbReference type="SUPFAM" id="SSF52172">
    <property type="entry name" value="CheY-like"/>
    <property type="match status" value="1"/>
</dbReference>
<evidence type="ECO:0000313" key="13">
    <source>
        <dbReference type="Proteomes" id="UP000264693"/>
    </source>
</evidence>
<dbReference type="PANTHER" id="PTHR48111">
    <property type="entry name" value="REGULATOR OF RPOS"/>
    <property type="match status" value="1"/>
</dbReference>
<feature type="modified residue" description="4-aspartylphosphate" evidence="6">
    <location>
        <position position="63"/>
    </location>
</feature>
<dbReference type="Proteomes" id="UP000264693">
    <property type="component" value="Chromosome"/>
</dbReference>
<evidence type="ECO:0000256" key="3">
    <source>
        <dbReference type="ARBA" id="ARBA00023015"/>
    </source>
</evidence>
<feature type="DNA-binding region" description="OmpR/PhoB-type" evidence="7">
    <location>
        <begin position="133"/>
        <end position="227"/>
    </location>
</feature>
<dbReference type="InterPro" id="IPR001867">
    <property type="entry name" value="OmpR/PhoB-type_DNA-bd"/>
</dbReference>
<dbReference type="KEGG" id="amar:AMRN_0549"/>
<reference evidence="12" key="1">
    <citation type="submission" date="2017-09" db="EMBL/GenBank/DDBJ databases">
        <title>Arcobacter canalis sp. nov., a new species isolated from a water canal contaminated with urban sewage.</title>
        <authorList>
            <person name="Perez-Cataluna A."/>
            <person name="Salas-Masso N."/>
            <person name="Figueras M.J."/>
        </authorList>
    </citation>
    <scope>NUCLEOTIDE SEQUENCE [LARGE SCALE GENOMIC DNA]</scope>
    <source>
        <strain evidence="12">CECT 7727</strain>
    </source>
</reference>
<keyword evidence="12" id="KW-1185">Reference proteome</keyword>
<dbReference type="GO" id="GO:0000976">
    <property type="term" value="F:transcription cis-regulatory region binding"/>
    <property type="evidence" value="ECO:0007669"/>
    <property type="project" value="TreeGrafter"/>
</dbReference>
<evidence type="ECO:0000256" key="2">
    <source>
        <dbReference type="ARBA" id="ARBA00023012"/>
    </source>
</evidence>
<dbReference type="Pfam" id="PF00486">
    <property type="entry name" value="Trans_reg_C"/>
    <property type="match status" value="1"/>
</dbReference>
<dbReference type="EMBL" id="CP032101">
    <property type="protein sequence ID" value="AXX86317.1"/>
    <property type="molecule type" value="Genomic_DNA"/>
</dbReference>
<dbReference type="CDD" id="cd17536">
    <property type="entry name" value="REC_YesN-like"/>
    <property type="match status" value="1"/>
</dbReference>
<dbReference type="GO" id="GO:0005829">
    <property type="term" value="C:cytosol"/>
    <property type="evidence" value="ECO:0007669"/>
    <property type="project" value="TreeGrafter"/>
</dbReference>
<dbReference type="InterPro" id="IPR001789">
    <property type="entry name" value="Sig_transdc_resp-reg_receiver"/>
</dbReference>
<feature type="domain" description="OmpR/PhoB-type" evidence="9">
    <location>
        <begin position="133"/>
        <end position="227"/>
    </location>
</feature>
<feature type="domain" description="Response regulatory" evidence="8">
    <location>
        <begin position="14"/>
        <end position="128"/>
    </location>
</feature>
<dbReference type="AlphaFoldDB" id="A0A347TI89"/>
<dbReference type="Proteomes" id="UP000224740">
    <property type="component" value="Unassembled WGS sequence"/>
</dbReference>
<dbReference type="InterPro" id="IPR016032">
    <property type="entry name" value="Sig_transdc_resp-reg_C-effctor"/>
</dbReference>